<accession>A0AC60Q408</accession>
<proteinExistence type="predicted"/>
<comment type="caution">
    <text evidence="1">The sequence shown here is derived from an EMBL/GenBank/DDBJ whole genome shotgun (WGS) entry which is preliminary data.</text>
</comment>
<keyword evidence="2" id="KW-1185">Reference proteome</keyword>
<reference evidence="1 2" key="1">
    <citation type="journal article" date="2020" name="Cell">
        <title>Large-Scale Comparative Analyses of Tick Genomes Elucidate Their Genetic Diversity and Vector Capacities.</title>
        <authorList>
            <consortium name="Tick Genome and Microbiome Consortium (TIGMIC)"/>
            <person name="Jia N."/>
            <person name="Wang J."/>
            <person name="Shi W."/>
            <person name="Du L."/>
            <person name="Sun Y."/>
            <person name="Zhan W."/>
            <person name="Jiang J.F."/>
            <person name="Wang Q."/>
            <person name="Zhang B."/>
            <person name="Ji P."/>
            <person name="Bell-Sakyi L."/>
            <person name="Cui X.M."/>
            <person name="Yuan T.T."/>
            <person name="Jiang B.G."/>
            <person name="Yang W.F."/>
            <person name="Lam T.T."/>
            <person name="Chang Q.C."/>
            <person name="Ding S.J."/>
            <person name="Wang X.J."/>
            <person name="Zhu J.G."/>
            <person name="Ruan X.D."/>
            <person name="Zhao L."/>
            <person name="Wei J.T."/>
            <person name="Ye R.Z."/>
            <person name="Que T.C."/>
            <person name="Du C.H."/>
            <person name="Zhou Y.H."/>
            <person name="Cheng J.X."/>
            <person name="Dai P.F."/>
            <person name="Guo W.B."/>
            <person name="Han X.H."/>
            <person name="Huang E.J."/>
            <person name="Li L.F."/>
            <person name="Wei W."/>
            <person name="Gao Y.C."/>
            <person name="Liu J.Z."/>
            <person name="Shao H.Z."/>
            <person name="Wang X."/>
            <person name="Wang C.C."/>
            <person name="Yang T.C."/>
            <person name="Huo Q.B."/>
            <person name="Li W."/>
            <person name="Chen H.Y."/>
            <person name="Chen S.E."/>
            <person name="Zhou L.G."/>
            <person name="Ni X.B."/>
            <person name="Tian J.H."/>
            <person name="Sheng Y."/>
            <person name="Liu T."/>
            <person name="Pan Y.S."/>
            <person name="Xia L.Y."/>
            <person name="Li J."/>
            <person name="Zhao F."/>
            <person name="Cao W.C."/>
        </authorList>
    </citation>
    <scope>NUCLEOTIDE SEQUENCE [LARGE SCALE GENOMIC DNA]</scope>
    <source>
        <strain evidence="1">Iper-2018</strain>
    </source>
</reference>
<name>A0AC60Q408_IXOPE</name>
<sequence>MNGLLVSAFVCGDVRLCKGVCADDEATMGTGAQLRGHSRGCGPVRGQLGSRSAGVPAPGLRTRVTAGVLYTYRHIFHAKRKVDGSTSALLHLHAISVVVKGRRRSAKEDGEEGRIEEGPRGEDPGGVDAEETENKEPRGPAKEPPSPSPLSPRGEGSRTPRAPDGTSARGAPPELARPAADAVAIPGASFGGESRSNADDADDDDAATRKWAFGPIAGGQRSWGAT</sequence>
<organism evidence="1 2">
    <name type="scientific">Ixodes persulcatus</name>
    <name type="common">Taiga tick</name>
    <dbReference type="NCBI Taxonomy" id="34615"/>
    <lineage>
        <taxon>Eukaryota</taxon>
        <taxon>Metazoa</taxon>
        <taxon>Ecdysozoa</taxon>
        <taxon>Arthropoda</taxon>
        <taxon>Chelicerata</taxon>
        <taxon>Arachnida</taxon>
        <taxon>Acari</taxon>
        <taxon>Parasitiformes</taxon>
        <taxon>Ixodida</taxon>
        <taxon>Ixodoidea</taxon>
        <taxon>Ixodidae</taxon>
        <taxon>Ixodinae</taxon>
        <taxon>Ixodes</taxon>
    </lineage>
</organism>
<dbReference type="EMBL" id="JABSTQ010009569">
    <property type="protein sequence ID" value="KAG0428015.1"/>
    <property type="molecule type" value="Genomic_DNA"/>
</dbReference>
<evidence type="ECO:0000313" key="1">
    <source>
        <dbReference type="EMBL" id="KAG0428015.1"/>
    </source>
</evidence>
<protein>
    <submittedName>
        <fullName evidence="1">Uncharacterized protein</fullName>
    </submittedName>
</protein>
<evidence type="ECO:0000313" key="2">
    <source>
        <dbReference type="Proteomes" id="UP000805193"/>
    </source>
</evidence>
<dbReference type="Proteomes" id="UP000805193">
    <property type="component" value="Unassembled WGS sequence"/>
</dbReference>
<gene>
    <name evidence="1" type="ORF">HPB47_024972</name>
</gene>